<dbReference type="InterPro" id="IPR052905">
    <property type="entry name" value="LD-transpeptidase_YkuD-like"/>
</dbReference>
<protein>
    <submittedName>
        <fullName evidence="3">Peptidoglycan hydrolase-like protein with peptidoglycan-binding domain</fullName>
    </submittedName>
</protein>
<dbReference type="AlphaFoldDB" id="A0A543AVU7"/>
<dbReference type="InterPro" id="IPR036366">
    <property type="entry name" value="PGBDSf"/>
</dbReference>
<dbReference type="SUPFAM" id="SSF47090">
    <property type="entry name" value="PGBD-like"/>
    <property type="match status" value="2"/>
</dbReference>
<dbReference type="Proteomes" id="UP000317043">
    <property type="component" value="Unassembled WGS sequence"/>
</dbReference>
<evidence type="ECO:0000259" key="2">
    <source>
        <dbReference type="Pfam" id="PF01471"/>
    </source>
</evidence>
<feature type="domain" description="Peptidoglycan binding-like" evidence="2">
    <location>
        <begin position="258"/>
        <end position="313"/>
    </location>
</feature>
<accession>A0A543AVU7</accession>
<dbReference type="Gene3D" id="1.10.101.10">
    <property type="entry name" value="PGBD-like superfamily/PGBD"/>
    <property type="match status" value="2"/>
</dbReference>
<reference evidence="3 4" key="1">
    <citation type="submission" date="2019-06" db="EMBL/GenBank/DDBJ databases">
        <title>Sequencing the genomes of 1000 actinobacteria strains.</title>
        <authorList>
            <person name="Klenk H.-P."/>
        </authorList>
    </citation>
    <scope>NUCLEOTIDE SEQUENCE [LARGE SCALE GENOMIC DNA]</scope>
    <source>
        <strain evidence="3 4">DSM 45928</strain>
    </source>
</reference>
<dbReference type="InterPro" id="IPR002477">
    <property type="entry name" value="Peptidoglycan-bd-like"/>
</dbReference>
<keyword evidence="3" id="KW-0378">Hydrolase</keyword>
<dbReference type="EMBL" id="VFOW01000001">
    <property type="protein sequence ID" value="TQL76705.1"/>
    <property type="molecule type" value="Genomic_DNA"/>
</dbReference>
<keyword evidence="1" id="KW-0732">Signal</keyword>
<comment type="caution">
    <text evidence="3">The sequence shown here is derived from an EMBL/GenBank/DDBJ whole genome shotgun (WGS) entry which is preliminary data.</text>
</comment>
<proteinExistence type="predicted"/>
<evidence type="ECO:0000313" key="3">
    <source>
        <dbReference type="EMBL" id="TQL76705.1"/>
    </source>
</evidence>
<dbReference type="InParanoid" id="A0A543AVU7"/>
<feature type="domain" description="Peptidoglycan binding-like" evidence="2">
    <location>
        <begin position="195"/>
        <end position="249"/>
    </location>
</feature>
<evidence type="ECO:0000313" key="4">
    <source>
        <dbReference type="Proteomes" id="UP000317043"/>
    </source>
</evidence>
<dbReference type="GO" id="GO:0016787">
    <property type="term" value="F:hydrolase activity"/>
    <property type="evidence" value="ECO:0007669"/>
    <property type="project" value="UniProtKB-KW"/>
</dbReference>
<gene>
    <name evidence="3" type="ORF">FB566_2240</name>
</gene>
<dbReference type="RefSeq" id="WP_142038495.1">
    <property type="nucleotide sequence ID" value="NZ_JBHTGS010000001.1"/>
</dbReference>
<feature type="chain" id="PRO_5022058701" evidence="1">
    <location>
        <begin position="28"/>
        <end position="316"/>
    </location>
</feature>
<evidence type="ECO:0000256" key="1">
    <source>
        <dbReference type="SAM" id="SignalP"/>
    </source>
</evidence>
<sequence length="316" mass="33200">MSSRLRVALIAIMSAGLIGLAAPAAMADTPQPTPTGSHQANADLMDPQCAVPPDRDLNVTTQIYQIASSRGVTAKVMLSMFEAGWVESHMNNLNCGDRDSLGVFQQRPSQGWCNPASLCMDINHATNKYLDQAIPNDRNNPGYTAGQLAQSVQRSAYPERYDQAEAKARAMMAEVSDGTPPPGTSWPTLKSGSSGVAVVTLQHFLNANNAGLAADGQFGPATNTAVRNFQSAKGLSVDGVVGPQTWSALLVTVRNGDSGNAVKALQTQLNRHGANLAVDGQFGPATTTAVRNFQTAKKLGVDGIVGPQTWAALIQS</sequence>
<organism evidence="3 4">
    <name type="scientific">Stackebrandtia endophytica</name>
    <dbReference type="NCBI Taxonomy" id="1496996"/>
    <lineage>
        <taxon>Bacteria</taxon>
        <taxon>Bacillati</taxon>
        <taxon>Actinomycetota</taxon>
        <taxon>Actinomycetes</taxon>
        <taxon>Glycomycetales</taxon>
        <taxon>Glycomycetaceae</taxon>
        <taxon>Stackebrandtia</taxon>
    </lineage>
</organism>
<dbReference type="PANTHER" id="PTHR41533:SF1">
    <property type="entry name" value="L,D-TRANSPEPTIDASE YCBB-RELATED"/>
    <property type="match status" value="1"/>
</dbReference>
<dbReference type="InterPro" id="IPR036365">
    <property type="entry name" value="PGBD-like_sf"/>
</dbReference>
<name>A0A543AVU7_9ACTN</name>
<keyword evidence="4" id="KW-1185">Reference proteome</keyword>
<dbReference type="PANTHER" id="PTHR41533">
    <property type="entry name" value="L,D-TRANSPEPTIDASE HI_1667-RELATED"/>
    <property type="match status" value="1"/>
</dbReference>
<feature type="signal peptide" evidence="1">
    <location>
        <begin position="1"/>
        <end position="27"/>
    </location>
</feature>
<dbReference type="Pfam" id="PF01471">
    <property type="entry name" value="PG_binding_1"/>
    <property type="match status" value="2"/>
</dbReference>
<dbReference type="OrthoDB" id="5620138at2"/>